<dbReference type="Gene3D" id="2.40.50.140">
    <property type="entry name" value="Nucleic acid-binding proteins"/>
    <property type="match status" value="1"/>
</dbReference>
<organism evidence="4">
    <name type="scientific">uncultured marine microorganism HF4000_APKG10F13</name>
    <dbReference type="NCBI Taxonomy" id="455557"/>
    <lineage>
        <taxon>unclassified sequences</taxon>
        <taxon>environmental samples</taxon>
    </lineage>
</organism>
<evidence type="ECO:0000259" key="3">
    <source>
        <dbReference type="PROSITE" id="PS50126"/>
    </source>
</evidence>
<dbReference type="InterPro" id="IPR039771">
    <property type="entry name" value="Csl4"/>
</dbReference>
<dbReference type="HAMAP" id="MF_00975">
    <property type="entry name" value="Exosome_Csl4"/>
    <property type="match status" value="1"/>
</dbReference>
<gene>
    <name evidence="4" type="ORF">ALOHA_HF4000APKG10F13ctg1g25</name>
</gene>
<proteinExistence type="inferred from homology"/>
<reference evidence="4" key="1">
    <citation type="journal article" date="2008" name="ISME J.">
        <title>Genomic patterns of recombination, clonal divergence and environment in marine microbial populations.</title>
        <authorList>
            <person name="Konstantinidis K.T."/>
            <person name="Delong E.F."/>
        </authorList>
    </citation>
    <scope>NUCLEOTIDE SEQUENCE</scope>
</reference>
<accession>B3TBT2</accession>
<evidence type="ECO:0000256" key="1">
    <source>
        <dbReference type="ARBA" id="ARBA00022835"/>
    </source>
</evidence>
<dbReference type="NCBIfam" id="NF034126">
    <property type="entry name" value="PRK09521.1"/>
    <property type="match status" value="1"/>
</dbReference>
<evidence type="ECO:0000313" key="4">
    <source>
        <dbReference type="EMBL" id="ABZ10041.1"/>
    </source>
</evidence>
<dbReference type="SUPFAM" id="SSF110324">
    <property type="entry name" value="Ribosomal L27 protein-like"/>
    <property type="match status" value="1"/>
</dbReference>
<protein>
    <recommendedName>
        <fullName evidence="3">S1 motif domain-containing protein</fullName>
    </recommendedName>
</protein>
<name>B3TBT2_9ZZZZ</name>
<dbReference type="PANTHER" id="PTHR12686">
    <property type="entry name" value="3'-5' EXORIBONUCLEASE CSL4-RELATED"/>
    <property type="match status" value="1"/>
</dbReference>
<dbReference type="Gene3D" id="2.20.70.10">
    <property type="match status" value="1"/>
</dbReference>
<dbReference type="InterPro" id="IPR030850">
    <property type="entry name" value="Exosome_Csl4_arc"/>
</dbReference>
<dbReference type="PANTHER" id="PTHR12686:SF8">
    <property type="entry name" value="EXOSOME COMPLEX COMPONENT CSL4"/>
    <property type="match status" value="1"/>
</dbReference>
<feature type="domain" description="S1 motif" evidence="3">
    <location>
        <begin position="95"/>
        <end position="159"/>
    </location>
</feature>
<keyword evidence="1" id="KW-0271">Exosome</keyword>
<feature type="region of interest" description="Disordered" evidence="2">
    <location>
        <begin position="1"/>
        <end position="35"/>
    </location>
</feature>
<dbReference type="Pfam" id="PF14382">
    <property type="entry name" value="ECR1_N"/>
    <property type="match status" value="1"/>
</dbReference>
<evidence type="ECO:0000256" key="2">
    <source>
        <dbReference type="SAM" id="MobiDB-lite"/>
    </source>
</evidence>
<dbReference type="GO" id="GO:0003676">
    <property type="term" value="F:nucleic acid binding"/>
    <property type="evidence" value="ECO:0007669"/>
    <property type="project" value="InterPro"/>
</dbReference>
<dbReference type="SUPFAM" id="SSF50249">
    <property type="entry name" value="Nucleic acid-binding proteins"/>
    <property type="match status" value="1"/>
</dbReference>
<dbReference type="SMART" id="SM00316">
    <property type="entry name" value="S1"/>
    <property type="match status" value="1"/>
</dbReference>
<dbReference type="InterPro" id="IPR012340">
    <property type="entry name" value="NA-bd_OB-fold"/>
</dbReference>
<dbReference type="EMBL" id="EU016664">
    <property type="protein sequence ID" value="ABZ10041.1"/>
    <property type="molecule type" value="Genomic_DNA"/>
</dbReference>
<dbReference type="PROSITE" id="PS50126">
    <property type="entry name" value="S1"/>
    <property type="match status" value="1"/>
</dbReference>
<dbReference type="InterPro" id="IPR025721">
    <property type="entry name" value="Exosome_cplx_N_dom"/>
</dbReference>
<dbReference type="AlphaFoldDB" id="B3TBT2"/>
<dbReference type="InterPro" id="IPR003029">
    <property type="entry name" value="S1_domain"/>
</dbReference>
<sequence>MAGATGAGTDHAAPRTRAGNGRGNPLSPAPGRRAMSLTLPGDRLASAMEYMPGPGVYERDGELFAALTGELVRDEQNTELRVKPVVSVPLEISAGERVLGRVHSVRESMATIEVVRVKGKARQVGTWVMGTLHIARMSEDYVSDINEVYRVNDLVQAKVDETKPALKLNTKAGRDGVVGARCSGCRDRLTMVENELFCTECRQREARKISSEYGQVQL</sequence>
<dbReference type="Gene3D" id="2.40.50.100">
    <property type="match status" value="1"/>
</dbReference>
<dbReference type="GO" id="GO:0006396">
    <property type="term" value="P:RNA processing"/>
    <property type="evidence" value="ECO:0007669"/>
    <property type="project" value="InterPro"/>
</dbReference>